<protein>
    <recommendedName>
        <fullName evidence="4">RDD family protein</fullName>
    </recommendedName>
</protein>
<evidence type="ECO:0000313" key="3">
    <source>
        <dbReference type="Proteomes" id="UP001595767"/>
    </source>
</evidence>
<keyword evidence="1" id="KW-0472">Membrane</keyword>
<keyword evidence="1" id="KW-0812">Transmembrane</keyword>
<feature type="transmembrane region" description="Helical" evidence="1">
    <location>
        <begin position="20"/>
        <end position="40"/>
    </location>
</feature>
<comment type="caution">
    <text evidence="2">The sequence shown here is derived from an EMBL/GenBank/DDBJ whole genome shotgun (WGS) entry which is preliminary data.</text>
</comment>
<organism evidence="2 3">
    <name type="scientific">Nocardia rhizosphaerae</name>
    <dbReference type="NCBI Taxonomy" id="1691571"/>
    <lineage>
        <taxon>Bacteria</taxon>
        <taxon>Bacillati</taxon>
        <taxon>Actinomycetota</taxon>
        <taxon>Actinomycetes</taxon>
        <taxon>Mycobacteriales</taxon>
        <taxon>Nocardiaceae</taxon>
        <taxon>Nocardia</taxon>
    </lineage>
</organism>
<evidence type="ECO:0000256" key="1">
    <source>
        <dbReference type="SAM" id="Phobius"/>
    </source>
</evidence>
<evidence type="ECO:0000313" key="2">
    <source>
        <dbReference type="EMBL" id="MFC4126032.1"/>
    </source>
</evidence>
<accession>A0ABV8L567</accession>
<gene>
    <name evidence="2" type="ORF">ACFOW8_13945</name>
</gene>
<keyword evidence="3" id="KW-1185">Reference proteome</keyword>
<dbReference type="EMBL" id="JBHSBA010000006">
    <property type="protein sequence ID" value="MFC4126032.1"/>
    <property type="molecule type" value="Genomic_DNA"/>
</dbReference>
<feature type="transmembrane region" description="Helical" evidence="1">
    <location>
        <begin position="52"/>
        <end position="72"/>
    </location>
</feature>
<name>A0ABV8L567_9NOCA</name>
<evidence type="ECO:0008006" key="4">
    <source>
        <dbReference type="Google" id="ProtNLM"/>
    </source>
</evidence>
<feature type="transmembrane region" description="Helical" evidence="1">
    <location>
        <begin position="96"/>
        <end position="118"/>
    </location>
</feature>
<proteinExistence type="predicted"/>
<keyword evidence="1" id="KW-1133">Transmembrane helix</keyword>
<reference evidence="3" key="1">
    <citation type="journal article" date="2019" name="Int. J. Syst. Evol. Microbiol.">
        <title>The Global Catalogue of Microorganisms (GCM) 10K type strain sequencing project: providing services to taxonomists for standard genome sequencing and annotation.</title>
        <authorList>
            <consortium name="The Broad Institute Genomics Platform"/>
            <consortium name="The Broad Institute Genome Sequencing Center for Infectious Disease"/>
            <person name="Wu L."/>
            <person name="Ma J."/>
        </authorList>
    </citation>
    <scope>NUCLEOTIDE SEQUENCE [LARGE SCALE GENOMIC DNA]</scope>
    <source>
        <strain evidence="3">CGMCC 4.7204</strain>
    </source>
</reference>
<dbReference type="RefSeq" id="WP_378550998.1">
    <property type="nucleotide sequence ID" value="NZ_JBHSBA010000006.1"/>
</dbReference>
<dbReference type="Proteomes" id="UP001595767">
    <property type="component" value="Unassembled WGS sequence"/>
</dbReference>
<feature type="transmembrane region" description="Helical" evidence="1">
    <location>
        <begin position="130"/>
        <end position="149"/>
    </location>
</feature>
<sequence>MNSDAVADYPKPAEWDFSRWTDWLATVFFGGMGIFVLLQVPGSMSSHQWIRVAFFVSLGLGTLAMGVLPWAYSRKSLSGARLSIDGRGVLIDETAILGRLTMVSTSCLSFGAVVFIVWMPSGSLGLPLTGGQRVFFPIVAGVIAVYGLIELARAVAQAPIGRLVMTPEEVSFKQTSKGRITLAWSDISEIALPTGKALKWHSVSVKCDHAGPGRGASLDARWPSIGCAATYWLVRFYQRHPELREELADRRVIDRIESGGLLDPDDPKARMALRSM</sequence>